<proteinExistence type="predicted"/>
<sequence length="75" mass="7998">MLDSEGEMTGGLTHDEVSTGSSQQTIELDDTNNADYLTIAYSNKSSDSSVHSLQLVGPVDSSDKCEHYSNDGIIS</sequence>
<dbReference type="EMBL" id="JAHQIW010007056">
    <property type="protein sequence ID" value="KAJ1371885.1"/>
    <property type="molecule type" value="Genomic_DNA"/>
</dbReference>
<evidence type="ECO:0000313" key="3">
    <source>
        <dbReference type="Proteomes" id="UP001196413"/>
    </source>
</evidence>
<reference evidence="2" key="1">
    <citation type="submission" date="2021-06" db="EMBL/GenBank/DDBJ databases">
        <title>Parelaphostrongylus tenuis whole genome reference sequence.</title>
        <authorList>
            <person name="Garwood T.J."/>
            <person name="Larsen P.A."/>
            <person name="Fountain-Jones N.M."/>
            <person name="Garbe J.R."/>
            <person name="Macchietto M.G."/>
            <person name="Kania S.A."/>
            <person name="Gerhold R.W."/>
            <person name="Richards J.E."/>
            <person name="Wolf T.M."/>
        </authorList>
    </citation>
    <scope>NUCLEOTIDE SEQUENCE</scope>
    <source>
        <strain evidence="2">MNPRO001-30</strain>
        <tissue evidence="2">Meninges</tissue>
    </source>
</reference>
<name>A0AAD5WJB0_PARTN</name>
<keyword evidence="3" id="KW-1185">Reference proteome</keyword>
<comment type="caution">
    <text evidence="2">The sequence shown here is derived from an EMBL/GenBank/DDBJ whole genome shotgun (WGS) entry which is preliminary data.</text>
</comment>
<evidence type="ECO:0000256" key="1">
    <source>
        <dbReference type="SAM" id="MobiDB-lite"/>
    </source>
</evidence>
<feature type="region of interest" description="Disordered" evidence="1">
    <location>
        <begin position="1"/>
        <end position="29"/>
    </location>
</feature>
<organism evidence="2 3">
    <name type="scientific">Parelaphostrongylus tenuis</name>
    <name type="common">Meningeal worm</name>
    <dbReference type="NCBI Taxonomy" id="148309"/>
    <lineage>
        <taxon>Eukaryota</taxon>
        <taxon>Metazoa</taxon>
        <taxon>Ecdysozoa</taxon>
        <taxon>Nematoda</taxon>
        <taxon>Chromadorea</taxon>
        <taxon>Rhabditida</taxon>
        <taxon>Rhabditina</taxon>
        <taxon>Rhabditomorpha</taxon>
        <taxon>Strongyloidea</taxon>
        <taxon>Metastrongylidae</taxon>
        <taxon>Parelaphostrongylus</taxon>
    </lineage>
</organism>
<evidence type="ECO:0000313" key="2">
    <source>
        <dbReference type="EMBL" id="KAJ1371885.1"/>
    </source>
</evidence>
<accession>A0AAD5WJB0</accession>
<dbReference type="AlphaFoldDB" id="A0AAD5WJB0"/>
<gene>
    <name evidence="2" type="ORF">KIN20_033918</name>
</gene>
<protein>
    <submittedName>
        <fullName evidence="2">Uncharacterized protein</fullName>
    </submittedName>
</protein>
<dbReference type="Proteomes" id="UP001196413">
    <property type="component" value="Unassembled WGS sequence"/>
</dbReference>